<organism evidence="2 3">
    <name type="scientific">Anaerohalosphaera lusitana</name>
    <dbReference type="NCBI Taxonomy" id="1936003"/>
    <lineage>
        <taxon>Bacteria</taxon>
        <taxon>Pseudomonadati</taxon>
        <taxon>Planctomycetota</taxon>
        <taxon>Phycisphaerae</taxon>
        <taxon>Sedimentisphaerales</taxon>
        <taxon>Anaerohalosphaeraceae</taxon>
        <taxon>Anaerohalosphaera</taxon>
    </lineage>
</organism>
<dbReference type="EMBL" id="CP019791">
    <property type="protein sequence ID" value="AQT69948.1"/>
    <property type="molecule type" value="Genomic_DNA"/>
</dbReference>
<evidence type="ECO:0000256" key="1">
    <source>
        <dbReference type="SAM" id="Phobius"/>
    </source>
</evidence>
<sequence>MDKTMKRKIEGLASIACGLLLWAVFGLLVLSCHLWWQDEWTSEVYTSAKFGPMLFFGITGIILIVGSLGLVAFGVIRFFDVKVD</sequence>
<keyword evidence="1" id="KW-1133">Transmembrane helix</keyword>
<feature type="transmembrane region" description="Helical" evidence="1">
    <location>
        <begin position="56"/>
        <end position="79"/>
    </location>
</feature>
<gene>
    <name evidence="2" type="ORF">STSP2_03148</name>
</gene>
<keyword evidence="3" id="KW-1185">Reference proteome</keyword>
<dbReference type="Proteomes" id="UP000189674">
    <property type="component" value="Chromosome"/>
</dbReference>
<keyword evidence="1" id="KW-0472">Membrane</keyword>
<evidence type="ECO:0000313" key="3">
    <source>
        <dbReference type="Proteomes" id="UP000189674"/>
    </source>
</evidence>
<proteinExistence type="predicted"/>
<dbReference type="PROSITE" id="PS51257">
    <property type="entry name" value="PROKAR_LIPOPROTEIN"/>
    <property type="match status" value="1"/>
</dbReference>
<keyword evidence="1" id="KW-0812">Transmembrane</keyword>
<feature type="transmembrane region" description="Helical" evidence="1">
    <location>
        <begin position="12"/>
        <end position="36"/>
    </location>
</feature>
<accession>A0A1U9NQE6</accession>
<dbReference type="KEGG" id="alus:STSP2_03148"/>
<dbReference type="STRING" id="1936003.STSP2_03148"/>
<dbReference type="AlphaFoldDB" id="A0A1U9NQE6"/>
<evidence type="ECO:0000313" key="2">
    <source>
        <dbReference type="EMBL" id="AQT69948.1"/>
    </source>
</evidence>
<reference evidence="3" key="1">
    <citation type="submission" date="2017-02" db="EMBL/GenBank/DDBJ databases">
        <title>Comparative genomics and description of representatives of a novel lineage of planctomycetes thriving in anoxic sediments.</title>
        <authorList>
            <person name="Spring S."/>
            <person name="Bunk B."/>
            <person name="Sproer C."/>
        </authorList>
    </citation>
    <scope>NUCLEOTIDE SEQUENCE [LARGE SCALE GENOMIC DNA]</scope>
    <source>
        <strain evidence="3">ST-NAGAB-D1</strain>
    </source>
</reference>
<name>A0A1U9NQE6_9BACT</name>
<protein>
    <submittedName>
        <fullName evidence="2">Uncharacterized protein</fullName>
    </submittedName>
</protein>